<feature type="coiled-coil region" evidence="1">
    <location>
        <begin position="54"/>
        <end position="89"/>
    </location>
</feature>
<dbReference type="RefSeq" id="WP_090238985.1">
    <property type="nucleotide sequence ID" value="NZ_FOJW01000010.1"/>
</dbReference>
<dbReference type="EMBL" id="FOJW01000010">
    <property type="protein sequence ID" value="SFB23114.1"/>
    <property type="molecule type" value="Genomic_DNA"/>
</dbReference>
<proteinExistence type="predicted"/>
<gene>
    <name evidence="2" type="ORF">SAMN04488072_110135</name>
</gene>
<protein>
    <recommendedName>
        <fullName evidence="4">Recombinase zinc beta ribbon domain-containing protein</fullName>
    </recommendedName>
</protein>
<keyword evidence="1" id="KW-0175">Coiled coil</keyword>
<dbReference type="Proteomes" id="UP000198642">
    <property type="component" value="Unassembled WGS sequence"/>
</dbReference>
<evidence type="ECO:0000313" key="2">
    <source>
        <dbReference type="EMBL" id="SFB23114.1"/>
    </source>
</evidence>
<keyword evidence="3" id="KW-1185">Reference proteome</keyword>
<name>A0A1I0ZBV7_9BACI</name>
<dbReference type="AlphaFoldDB" id="A0A1I0ZBV7"/>
<reference evidence="2 3" key="1">
    <citation type="submission" date="2016-10" db="EMBL/GenBank/DDBJ databases">
        <authorList>
            <person name="de Groot N.N."/>
        </authorList>
    </citation>
    <scope>NUCLEOTIDE SEQUENCE [LARGE SCALE GENOMIC DNA]</scope>
    <source>
        <strain evidence="2 3">CGMCC 1.3702</strain>
    </source>
</reference>
<evidence type="ECO:0000256" key="1">
    <source>
        <dbReference type="SAM" id="Coils"/>
    </source>
</evidence>
<sequence>MHFKKNRKGYVCGNYNKHGFKACSDHFVKEVELSNAVIPDIENLYTKLNKDNYYKRLSEKVEKNKLKIKAKIKENKKQLEAKKSDKSNLVISLANGVISNEVYQLAVQVTNELISKVESSNYILTKQLEHQDIEKELSEFKKYLDKFIGYKILTPEMLPMLVDKIEIYADGTANVHYRFKEPTNPSA</sequence>
<dbReference type="OrthoDB" id="9811097at2"/>
<organism evidence="2 3">
    <name type="scientific">Lentibacillus halodurans</name>
    <dbReference type="NCBI Taxonomy" id="237679"/>
    <lineage>
        <taxon>Bacteria</taxon>
        <taxon>Bacillati</taxon>
        <taxon>Bacillota</taxon>
        <taxon>Bacilli</taxon>
        <taxon>Bacillales</taxon>
        <taxon>Bacillaceae</taxon>
        <taxon>Lentibacillus</taxon>
    </lineage>
</organism>
<evidence type="ECO:0008006" key="4">
    <source>
        <dbReference type="Google" id="ProtNLM"/>
    </source>
</evidence>
<accession>A0A1I0ZBV7</accession>
<evidence type="ECO:0000313" key="3">
    <source>
        <dbReference type="Proteomes" id="UP000198642"/>
    </source>
</evidence>